<feature type="compositionally biased region" description="Polar residues" evidence="1">
    <location>
        <begin position="168"/>
        <end position="184"/>
    </location>
</feature>
<sequence>MTPEATELLMEAASLGYHNLLAPTSIAIAGIIIDCLQKYLDISSDERDGDDITYNLLFYAASIYLSGVPKTSLPDPWTPTMLSLYGKLDEARIAVIRYKERVLDVVGPDHAIERRFVECNDFSSSWLDAPRPPRRFTAEWWNFLEVPFVYRAGEELRIGIGEEGMPIPTTSTIPDLPSTSTSNS</sequence>
<evidence type="ECO:0000313" key="2">
    <source>
        <dbReference type="EMBL" id="KAF4618839.1"/>
    </source>
</evidence>
<feature type="region of interest" description="Disordered" evidence="1">
    <location>
        <begin position="162"/>
        <end position="184"/>
    </location>
</feature>
<proteinExistence type="predicted"/>
<keyword evidence="3" id="KW-1185">Reference proteome</keyword>
<evidence type="ECO:0000256" key="1">
    <source>
        <dbReference type="SAM" id="MobiDB-lite"/>
    </source>
</evidence>
<dbReference type="AlphaFoldDB" id="A0A8H4VSY6"/>
<reference evidence="2 3" key="1">
    <citation type="submission" date="2019-12" db="EMBL/GenBank/DDBJ databases">
        <authorList>
            <person name="Floudas D."/>
            <person name="Bentzer J."/>
            <person name="Ahren D."/>
            <person name="Johansson T."/>
            <person name="Persson P."/>
            <person name="Tunlid A."/>
        </authorList>
    </citation>
    <scope>NUCLEOTIDE SEQUENCE [LARGE SCALE GENOMIC DNA]</scope>
    <source>
        <strain evidence="2 3">CBS 102.39</strain>
    </source>
</reference>
<accession>A0A8H4VSY6</accession>
<name>A0A8H4VSY6_9AGAR</name>
<gene>
    <name evidence="2" type="ORF">D9613_009699</name>
</gene>
<dbReference type="Proteomes" id="UP000521872">
    <property type="component" value="Unassembled WGS sequence"/>
</dbReference>
<protein>
    <submittedName>
        <fullName evidence="2">Uncharacterized protein</fullName>
    </submittedName>
</protein>
<dbReference type="EMBL" id="JAACJL010000017">
    <property type="protein sequence ID" value="KAF4618839.1"/>
    <property type="molecule type" value="Genomic_DNA"/>
</dbReference>
<organism evidence="2 3">
    <name type="scientific">Agrocybe pediades</name>
    <dbReference type="NCBI Taxonomy" id="84607"/>
    <lineage>
        <taxon>Eukaryota</taxon>
        <taxon>Fungi</taxon>
        <taxon>Dikarya</taxon>
        <taxon>Basidiomycota</taxon>
        <taxon>Agaricomycotina</taxon>
        <taxon>Agaricomycetes</taxon>
        <taxon>Agaricomycetidae</taxon>
        <taxon>Agaricales</taxon>
        <taxon>Agaricineae</taxon>
        <taxon>Strophariaceae</taxon>
        <taxon>Agrocybe</taxon>
    </lineage>
</organism>
<comment type="caution">
    <text evidence="2">The sequence shown here is derived from an EMBL/GenBank/DDBJ whole genome shotgun (WGS) entry which is preliminary data.</text>
</comment>
<evidence type="ECO:0000313" key="3">
    <source>
        <dbReference type="Proteomes" id="UP000521872"/>
    </source>
</evidence>